<dbReference type="InterPro" id="IPR018062">
    <property type="entry name" value="HTH_AraC-typ_CS"/>
</dbReference>
<dbReference type="SUPFAM" id="SSF46689">
    <property type="entry name" value="Homeodomain-like"/>
    <property type="match status" value="2"/>
</dbReference>
<reference evidence="6" key="1">
    <citation type="submission" date="2016-10" db="EMBL/GenBank/DDBJ databases">
        <authorList>
            <person name="Varghese N."/>
            <person name="Submissions S."/>
        </authorList>
    </citation>
    <scope>NUCLEOTIDE SEQUENCE [LARGE SCALE GENOMIC DNA]</scope>
    <source>
        <strain evidence="6">DSM 23515</strain>
    </source>
</reference>
<dbReference type="InterPro" id="IPR053142">
    <property type="entry name" value="PchR_regulatory_protein"/>
</dbReference>
<evidence type="ECO:0000256" key="2">
    <source>
        <dbReference type="ARBA" id="ARBA00023125"/>
    </source>
</evidence>
<dbReference type="EMBL" id="FOOH01000020">
    <property type="protein sequence ID" value="SFG00884.1"/>
    <property type="molecule type" value="Genomic_DNA"/>
</dbReference>
<dbReference type="PANTHER" id="PTHR47893">
    <property type="entry name" value="REGULATORY PROTEIN PCHR"/>
    <property type="match status" value="1"/>
</dbReference>
<evidence type="ECO:0000256" key="3">
    <source>
        <dbReference type="ARBA" id="ARBA00023163"/>
    </source>
</evidence>
<dbReference type="Pfam" id="PF12833">
    <property type="entry name" value="HTH_18"/>
    <property type="match status" value="1"/>
</dbReference>
<dbReference type="PANTHER" id="PTHR47893:SF1">
    <property type="entry name" value="REGULATORY PROTEIN PCHR"/>
    <property type="match status" value="1"/>
</dbReference>
<protein>
    <submittedName>
        <fullName evidence="5">Transcriptional regulator, AraC family</fullName>
    </submittedName>
</protein>
<evidence type="ECO:0000313" key="5">
    <source>
        <dbReference type="EMBL" id="SFG00884.1"/>
    </source>
</evidence>
<dbReference type="SMART" id="SM00342">
    <property type="entry name" value="HTH_ARAC"/>
    <property type="match status" value="1"/>
</dbReference>
<evidence type="ECO:0000259" key="4">
    <source>
        <dbReference type="PROSITE" id="PS01124"/>
    </source>
</evidence>
<organism evidence="5 6">
    <name type="scientific">Salegentibacter agarivorans</name>
    <dbReference type="NCBI Taxonomy" id="345907"/>
    <lineage>
        <taxon>Bacteria</taxon>
        <taxon>Pseudomonadati</taxon>
        <taxon>Bacteroidota</taxon>
        <taxon>Flavobacteriia</taxon>
        <taxon>Flavobacteriales</taxon>
        <taxon>Flavobacteriaceae</taxon>
        <taxon>Salegentibacter</taxon>
    </lineage>
</organism>
<dbReference type="Proteomes" id="UP000199116">
    <property type="component" value="Unassembled WGS sequence"/>
</dbReference>
<proteinExistence type="predicted"/>
<evidence type="ECO:0000313" key="6">
    <source>
        <dbReference type="Proteomes" id="UP000199116"/>
    </source>
</evidence>
<keyword evidence="3" id="KW-0804">Transcription</keyword>
<dbReference type="Gene3D" id="1.10.10.60">
    <property type="entry name" value="Homeodomain-like"/>
    <property type="match status" value="2"/>
</dbReference>
<dbReference type="PRINTS" id="PR00032">
    <property type="entry name" value="HTHARAC"/>
</dbReference>
<dbReference type="GO" id="GO:0003700">
    <property type="term" value="F:DNA-binding transcription factor activity"/>
    <property type="evidence" value="ECO:0007669"/>
    <property type="project" value="InterPro"/>
</dbReference>
<dbReference type="AlphaFoldDB" id="A0A1I2NAJ7"/>
<sequence length="340" mass="39118">MQVFKVNAIPIDDVMLDLGKAFGVEVEETCKELKLKLPTSLGTGKISGIQFPNGLGFIQYDCKFHKNTEIHFIKSEVHPLKFIYVTEGQLKHRFSNGDQLHKIDQYQHAIVASEKNNGHILKFEKGKETCFSSIELNRIEFEQKLACKLLGVSSSLSQVFYDVSALKSFYHNGYYSLKIADLFEDMNSYKKENFIRKLFLEAFTIQMLAEEILQYEDALREEGNAEILTRYELGAVKDAAEFIEENIFKNLGVRGISIEVGINQNKLQNGFKTLYGLTVHEFIKRHRLQLVRDLLLNTDLQINEISDRVGINSRSYFSKVFKEKYGLTPKEFKKKAELAK</sequence>
<dbReference type="GO" id="GO:0043565">
    <property type="term" value="F:sequence-specific DNA binding"/>
    <property type="evidence" value="ECO:0007669"/>
    <property type="project" value="InterPro"/>
</dbReference>
<name>A0A1I2NAJ7_9FLAO</name>
<feature type="domain" description="HTH araC/xylS-type" evidence="4">
    <location>
        <begin position="237"/>
        <end position="335"/>
    </location>
</feature>
<keyword evidence="6" id="KW-1185">Reference proteome</keyword>
<keyword evidence="2" id="KW-0238">DNA-binding</keyword>
<dbReference type="InterPro" id="IPR020449">
    <property type="entry name" value="Tscrpt_reg_AraC-type_HTH"/>
</dbReference>
<gene>
    <name evidence="5" type="ORF">SAMN04488033_1208</name>
</gene>
<dbReference type="InterPro" id="IPR018060">
    <property type="entry name" value="HTH_AraC"/>
</dbReference>
<dbReference type="RefSeq" id="WP_093305548.1">
    <property type="nucleotide sequence ID" value="NZ_FOOH01000020.1"/>
</dbReference>
<keyword evidence="1" id="KW-0805">Transcription regulation</keyword>
<dbReference type="PROSITE" id="PS01124">
    <property type="entry name" value="HTH_ARAC_FAMILY_2"/>
    <property type="match status" value="1"/>
</dbReference>
<evidence type="ECO:0000256" key="1">
    <source>
        <dbReference type="ARBA" id="ARBA00023015"/>
    </source>
</evidence>
<dbReference type="PROSITE" id="PS00041">
    <property type="entry name" value="HTH_ARAC_FAMILY_1"/>
    <property type="match status" value="1"/>
</dbReference>
<dbReference type="InterPro" id="IPR009057">
    <property type="entry name" value="Homeodomain-like_sf"/>
</dbReference>
<accession>A0A1I2NAJ7</accession>